<gene>
    <name evidence="3" type="primary">LOC109486700</name>
</gene>
<sequence length="141" mass="14698">MAVLGRTRTRTRGGSCCSTTGTETAACNRFCYNSGTPSGNACICTSQYEGRCCDVAKPRGNGGYNPPAGGGGLNIFQQGISNNVNVNHQSGSNNINQQGNNVHQSTTLSKNAKLGIALGVSLPLLFLILLMVVLIPLYACN</sequence>
<evidence type="ECO:0000313" key="2">
    <source>
        <dbReference type="Proteomes" id="UP000515135"/>
    </source>
</evidence>
<keyword evidence="1" id="KW-1133">Transmembrane helix</keyword>
<name>A0A6P4ZYC3_BRABE</name>
<dbReference type="Proteomes" id="UP000515135">
    <property type="component" value="Unplaced"/>
</dbReference>
<proteinExistence type="predicted"/>
<keyword evidence="2" id="KW-1185">Reference proteome</keyword>
<feature type="transmembrane region" description="Helical" evidence="1">
    <location>
        <begin position="114"/>
        <end position="139"/>
    </location>
</feature>
<accession>A0A6P4ZYC3</accession>
<keyword evidence="1" id="KW-0812">Transmembrane</keyword>
<organism evidence="2 3">
    <name type="scientific">Branchiostoma belcheri</name>
    <name type="common">Amphioxus</name>
    <dbReference type="NCBI Taxonomy" id="7741"/>
    <lineage>
        <taxon>Eukaryota</taxon>
        <taxon>Metazoa</taxon>
        <taxon>Chordata</taxon>
        <taxon>Cephalochordata</taxon>
        <taxon>Leptocardii</taxon>
        <taxon>Amphioxiformes</taxon>
        <taxon>Branchiostomatidae</taxon>
        <taxon>Branchiostoma</taxon>
    </lineage>
</organism>
<dbReference type="GeneID" id="109486700"/>
<evidence type="ECO:0000256" key="1">
    <source>
        <dbReference type="SAM" id="Phobius"/>
    </source>
</evidence>
<dbReference type="AlphaFoldDB" id="A0A6P4ZYC3"/>
<dbReference type="RefSeq" id="XP_019646155.1">
    <property type="nucleotide sequence ID" value="XM_019790596.1"/>
</dbReference>
<dbReference type="OrthoDB" id="10069263at2759"/>
<reference evidence="3" key="1">
    <citation type="submission" date="2025-08" db="UniProtKB">
        <authorList>
            <consortium name="RefSeq"/>
        </authorList>
    </citation>
    <scope>IDENTIFICATION</scope>
    <source>
        <tissue evidence="3">Gonad</tissue>
    </source>
</reference>
<evidence type="ECO:0000313" key="3">
    <source>
        <dbReference type="RefSeq" id="XP_019646155.1"/>
    </source>
</evidence>
<protein>
    <submittedName>
        <fullName evidence="3">Uncharacterized protein LOC109486700</fullName>
    </submittedName>
</protein>
<dbReference type="KEGG" id="bbel:109486700"/>
<keyword evidence="1" id="KW-0472">Membrane</keyword>